<dbReference type="KEGG" id="teu:TEU_08970"/>
<protein>
    <submittedName>
        <fullName evidence="2">Uncharacterized protein</fullName>
    </submittedName>
</protein>
<dbReference type="EMBL" id="CP008887">
    <property type="protein sequence ID" value="AIU70450.1"/>
    <property type="molecule type" value="Genomic_DNA"/>
</dbReference>
<name>A0A097QVE7_9EURY</name>
<feature type="transmembrane region" description="Helical" evidence="1">
    <location>
        <begin position="134"/>
        <end position="158"/>
    </location>
</feature>
<feature type="transmembrane region" description="Helical" evidence="1">
    <location>
        <begin position="183"/>
        <end position="202"/>
    </location>
</feature>
<reference evidence="2 3" key="1">
    <citation type="journal article" date="2015" name="Int. J. Syst. Evol. Microbiol.">
        <title>Thermococcus eurythermalis sp. nov., a conditional piezophilic hyperthermophilic archaeon with a wide temperature range isolated from an oil-immersed chimney in the Guaymas Basin.</title>
        <authorList>
            <person name="Zhao W."/>
            <person name="Zeng X."/>
            <person name="Xiao X."/>
        </authorList>
    </citation>
    <scope>NUCLEOTIDE SEQUENCE [LARGE SCALE GENOMIC DNA]</scope>
    <source>
        <strain evidence="2 3">A501</strain>
    </source>
</reference>
<sequence>MTVKGKFAPVGGREYLLAGSLLMTLSNLLGLFSPIAFGLGLVVYLIGLYLWSVDVDSRPLKLFLLEAALFLVAVFLLSLALEWVLLKPSWGIYKLINLLAPAYPAFVASALVYRLRMGLFAESTGELNFNLVGNLYLVGALLFPVLIGVVLMSIARLVEAYSYWNLPLAARKDVPFNFSKRKVLAVFVASLILSPVLFNVPFPNYDGSARSNGVAVYWSTSGSPAVVDVLIKVPGNFCGAGVYVDGIKVGQKYESMTFWGPLQSILALSGDEVIRYHIELFKSPENVTVMVCVRDVKYVHTLEGYAQEWVEDWKNMPFQLSGEK</sequence>
<keyword evidence="1" id="KW-1133">Transmembrane helix</keyword>
<dbReference type="HOGENOM" id="CLU_838424_0_0_2"/>
<organism evidence="2 3">
    <name type="scientific">Thermococcus eurythermalis</name>
    <dbReference type="NCBI Taxonomy" id="1505907"/>
    <lineage>
        <taxon>Archaea</taxon>
        <taxon>Methanobacteriati</taxon>
        <taxon>Methanobacteriota</taxon>
        <taxon>Thermococci</taxon>
        <taxon>Thermococcales</taxon>
        <taxon>Thermococcaceae</taxon>
        <taxon>Thermococcus</taxon>
    </lineage>
</organism>
<dbReference type="AlphaFoldDB" id="A0A097QVE7"/>
<keyword evidence="1" id="KW-0472">Membrane</keyword>
<evidence type="ECO:0000313" key="3">
    <source>
        <dbReference type="Proteomes" id="UP000029980"/>
    </source>
</evidence>
<evidence type="ECO:0000256" key="1">
    <source>
        <dbReference type="SAM" id="Phobius"/>
    </source>
</evidence>
<evidence type="ECO:0000313" key="2">
    <source>
        <dbReference type="EMBL" id="AIU70450.1"/>
    </source>
</evidence>
<feature type="transmembrane region" description="Helical" evidence="1">
    <location>
        <begin position="31"/>
        <end position="51"/>
    </location>
</feature>
<gene>
    <name evidence="2" type="ORF">TEU_08970</name>
</gene>
<feature type="transmembrane region" description="Helical" evidence="1">
    <location>
        <begin position="92"/>
        <end position="113"/>
    </location>
</feature>
<dbReference type="Pfam" id="PF06195">
    <property type="entry name" value="DUF996"/>
    <property type="match status" value="1"/>
</dbReference>
<keyword evidence="1" id="KW-0812">Transmembrane</keyword>
<keyword evidence="3" id="KW-1185">Reference proteome</keyword>
<dbReference type="InterPro" id="IPR010397">
    <property type="entry name" value="DUF996"/>
</dbReference>
<proteinExistence type="predicted"/>
<accession>A0A097QVE7</accession>
<feature type="transmembrane region" description="Helical" evidence="1">
    <location>
        <begin position="63"/>
        <end position="86"/>
    </location>
</feature>
<dbReference type="Proteomes" id="UP000029980">
    <property type="component" value="Chromosome"/>
</dbReference>